<feature type="transmembrane region" description="Helical" evidence="12">
    <location>
        <begin position="146"/>
        <end position="173"/>
    </location>
</feature>
<dbReference type="Gene3D" id="1.20.1560.10">
    <property type="entry name" value="ABC transporter type 1, transmembrane domain"/>
    <property type="match status" value="1"/>
</dbReference>
<evidence type="ECO:0000256" key="3">
    <source>
        <dbReference type="ARBA" id="ARBA00012191"/>
    </source>
</evidence>
<dbReference type="InterPro" id="IPR027417">
    <property type="entry name" value="P-loop_NTPase"/>
</dbReference>
<evidence type="ECO:0000256" key="6">
    <source>
        <dbReference type="ARBA" id="ARBA00022741"/>
    </source>
</evidence>
<dbReference type="PROSITE" id="PS50929">
    <property type="entry name" value="ABC_TM1F"/>
    <property type="match status" value="1"/>
</dbReference>
<dbReference type="GO" id="GO:0005524">
    <property type="term" value="F:ATP binding"/>
    <property type="evidence" value="ECO:0007669"/>
    <property type="project" value="UniProtKB-KW"/>
</dbReference>
<dbReference type="FunFam" id="3.40.50.300:FF:000604">
    <property type="entry name" value="ABC transporter B family member 28"/>
    <property type="match status" value="1"/>
</dbReference>
<dbReference type="CDD" id="cd07346">
    <property type="entry name" value="ABC_6TM_exporters"/>
    <property type="match status" value="1"/>
</dbReference>
<evidence type="ECO:0000313" key="15">
    <source>
        <dbReference type="EMBL" id="XCG52216.1"/>
    </source>
</evidence>
<feature type="domain" description="ABC transporter" evidence="13">
    <location>
        <begin position="349"/>
        <end position="584"/>
    </location>
</feature>
<dbReference type="RefSeq" id="WP_353646424.1">
    <property type="nucleotide sequence ID" value="NZ_CP159256.1"/>
</dbReference>
<dbReference type="Pfam" id="PF00664">
    <property type="entry name" value="ABC_membrane"/>
    <property type="match status" value="1"/>
</dbReference>
<evidence type="ECO:0000256" key="4">
    <source>
        <dbReference type="ARBA" id="ARBA00022448"/>
    </source>
</evidence>
<dbReference type="InterPro" id="IPR003439">
    <property type="entry name" value="ABC_transporter-like_ATP-bd"/>
</dbReference>
<dbReference type="PANTHER" id="PTHR24221:SF654">
    <property type="entry name" value="ATP-BINDING CASSETTE SUB-FAMILY B MEMBER 6"/>
    <property type="match status" value="1"/>
</dbReference>
<gene>
    <name evidence="15" type="ORF">ABVK50_32510</name>
</gene>
<keyword evidence="6" id="KW-0547">Nucleotide-binding</keyword>
<dbReference type="GO" id="GO:0008559">
    <property type="term" value="F:ABC-type xenobiotic transporter activity"/>
    <property type="evidence" value="ECO:0007669"/>
    <property type="project" value="UniProtKB-EC"/>
</dbReference>
<comment type="similarity">
    <text evidence="2">Belongs to the ABC transporter superfamily. Drug exporter-2 (TC 3.A.1.117) family.</text>
</comment>
<feature type="transmembrane region" description="Helical" evidence="12">
    <location>
        <begin position="20"/>
        <end position="49"/>
    </location>
</feature>
<dbReference type="GO" id="GO:0034040">
    <property type="term" value="F:ATPase-coupled lipid transmembrane transporter activity"/>
    <property type="evidence" value="ECO:0007669"/>
    <property type="project" value="TreeGrafter"/>
</dbReference>
<dbReference type="GO" id="GO:0016887">
    <property type="term" value="F:ATP hydrolysis activity"/>
    <property type="evidence" value="ECO:0007669"/>
    <property type="project" value="InterPro"/>
</dbReference>
<accession>A0AAU8CZK1</accession>
<comment type="catalytic activity">
    <reaction evidence="10">
        <text>ATP + H2O + xenobioticSide 1 = ADP + phosphate + xenobioticSide 2.</text>
        <dbReference type="EC" id="7.6.2.2"/>
    </reaction>
</comment>
<dbReference type="EMBL" id="CP159256">
    <property type="protein sequence ID" value="XCG52216.1"/>
    <property type="molecule type" value="Genomic_DNA"/>
</dbReference>
<feature type="domain" description="ABC transmembrane type-1" evidence="14">
    <location>
        <begin position="26"/>
        <end position="318"/>
    </location>
</feature>
<keyword evidence="9 12" id="KW-0472">Membrane</keyword>
<dbReference type="InterPro" id="IPR003593">
    <property type="entry name" value="AAA+_ATPase"/>
</dbReference>
<keyword evidence="5 12" id="KW-0812">Transmembrane</keyword>
<feature type="transmembrane region" description="Helical" evidence="12">
    <location>
        <begin position="76"/>
        <end position="105"/>
    </location>
</feature>
<evidence type="ECO:0000256" key="10">
    <source>
        <dbReference type="ARBA" id="ARBA00034018"/>
    </source>
</evidence>
<name>A0AAU8CZK1_9HYPH</name>
<dbReference type="InterPro" id="IPR017871">
    <property type="entry name" value="ABC_transporter-like_CS"/>
</dbReference>
<dbReference type="GO" id="GO:0005737">
    <property type="term" value="C:cytoplasm"/>
    <property type="evidence" value="ECO:0007669"/>
    <property type="project" value="UniProtKB-ARBA"/>
</dbReference>
<feature type="transmembrane region" description="Helical" evidence="12">
    <location>
        <begin position="259"/>
        <end position="279"/>
    </location>
</feature>
<protein>
    <recommendedName>
        <fullName evidence="11">Multidrug resistance-like ATP-binding protein MdlB</fullName>
        <ecNumber evidence="3">7.6.2.2</ecNumber>
    </recommendedName>
</protein>
<dbReference type="SMART" id="SM00382">
    <property type="entry name" value="AAA"/>
    <property type="match status" value="1"/>
</dbReference>
<dbReference type="InterPro" id="IPR039421">
    <property type="entry name" value="Type_1_exporter"/>
</dbReference>
<sequence length="592" mass="65497">MNRAYLYFLRAFLRPHLWAFPTLVMLGVASAAVEGIGVAILVPLISYLFRSPDVAVVFPLLGRANDIWPTANHTTVLLSFLFGILLLFASKAVIQYLYSFVALIISKKIVLDLRASLFDRLLRADYQFVSSSSSGRMFNIVQGETWLAGEFVVAVAKGIVSLFSITAFCVILFLLSPRLTVVSLAGLTLIGVVTIVLTRRVRRRAAVAKETSAELSSRLIESLEALKVIRLFSREKREYRSFVNIAARDRVASVDVEKAAAIIGPITEVLFAPLLLVIVAYSWSMGIPAGTLVAFLVLLYRLQPHVRMLNHVRVELSRALPTLDHIRDVLQKPEEPSGSRAFNGLARSIRFENVSFTYVGSDTAAICDASFEIVKDRLTAFVGSSGSGKSTVAALLCRFFDPTRGTMSVDEVDVRSIRLTDWRERIAFAGQDAELLGDTILDVISYGAEDWDRDSVQDAARAAQVHEFVAHLPDGLDTPVRRRGHRFSVGQRQRIAIARALRKNSEILILDEATSALDAALQTAIEASINELRGKRTIVVIAHRLSTIQSADHVIVLHQGRVIEQGSPRELLSDKDSSFYHMWKLEHAGASR</sequence>
<evidence type="ECO:0000256" key="1">
    <source>
        <dbReference type="ARBA" id="ARBA00004651"/>
    </source>
</evidence>
<dbReference type="AlphaFoldDB" id="A0AAU8CZK1"/>
<feature type="transmembrane region" description="Helical" evidence="12">
    <location>
        <begin position="179"/>
        <end position="197"/>
    </location>
</feature>
<evidence type="ECO:0000259" key="14">
    <source>
        <dbReference type="PROSITE" id="PS50929"/>
    </source>
</evidence>
<dbReference type="SUPFAM" id="SSF90123">
    <property type="entry name" value="ABC transporter transmembrane region"/>
    <property type="match status" value="1"/>
</dbReference>
<keyword evidence="15" id="KW-0614">Plasmid</keyword>
<evidence type="ECO:0000256" key="9">
    <source>
        <dbReference type="ARBA" id="ARBA00023136"/>
    </source>
</evidence>
<comment type="subcellular location">
    <subcellularLocation>
        <location evidence="1">Cell membrane</location>
        <topology evidence="1">Multi-pass membrane protein</topology>
    </subcellularLocation>
</comment>
<reference evidence="15" key="1">
    <citation type="submission" date="2024-06" db="EMBL/GenBank/DDBJ databases">
        <title>Mesorhizobium karijinii sp. nov., a symbiont of the iconic Swainsona formosa from arid Australia.</title>
        <authorList>
            <person name="Hill Y.J."/>
            <person name="Watkin E.L.J."/>
            <person name="O'Hara G.W."/>
            <person name="Terpolilli J."/>
            <person name="Tye M.L."/>
            <person name="Kohlmeier M.G."/>
        </authorList>
    </citation>
    <scope>NUCLEOTIDE SEQUENCE</scope>
    <source>
        <strain evidence="15">WSM2240</strain>
        <plasmid evidence="15">pMk2240A</plasmid>
    </source>
</reference>
<geneLocation type="plasmid" evidence="15">
    <name>pMk2240A</name>
</geneLocation>
<keyword evidence="7 15" id="KW-0067">ATP-binding</keyword>
<proteinExistence type="inferred from homology"/>
<evidence type="ECO:0000256" key="5">
    <source>
        <dbReference type="ARBA" id="ARBA00022692"/>
    </source>
</evidence>
<dbReference type="SUPFAM" id="SSF52540">
    <property type="entry name" value="P-loop containing nucleoside triphosphate hydrolases"/>
    <property type="match status" value="1"/>
</dbReference>
<evidence type="ECO:0000256" key="11">
    <source>
        <dbReference type="ARBA" id="ARBA00040960"/>
    </source>
</evidence>
<keyword evidence="8 12" id="KW-1133">Transmembrane helix</keyword>
<evidence type="ECO:0000256" key="7">
    <source>
        <dbReference type="ARBA" id="ARBA00022840"/>
    </source>
</evidence>
<dbReference type="PROSITE" id="PS00211">
    <property type="entry name" value="ABC_TRANSPORTER_1"/>
    <property type="match status" value="1"/>
</dbReference>
<organism evidence="15">
    <name type="scientific">Mesorhizobium sp. WSM2240</name>
    <dbReference type="NCBI Taxonomy" id="3228851"/>
    <lineage>
        <taxon>Bacteria</taxon>
        <taxon>Pseudomonadati</taxon>
        <taxon>Pseudomonadota</taxon>
        <taxon>Alphaproteobacteria</taxon>
        <taxon>Hyphomicrobiales</taxon>
        <taxon>Phyllobacteriaceae</taxon>
        <taxon>Mesorhizobium</taxon>
    </lineage>
</organism>
<keyword evidence="4" id="KW-0813">Transport</keyword>
<dbReference type="GO" id="GO:0005886">
    <property type="term" value="C:plasma membrane"/>
    <property type="evidence" value="ECO:0007669"/>
    <property type="project" value="UniProtKB-SubCell"/>
</dbReference>
<dbReference type="InterPro" id="IPR011527">
    <property type="entry name" value="ABC1_TM_dom"/>
</dbReference>
<dbReference type="PROSITE" id="PS50893">
    <property type="entry name" value="ABC_TRANSPORTER_2"/>
    <property type="match status" value="1"/>
</dbReference>
<evidence type="ECO:0000259" key="13">
    <source>
        <dbReference type="PROSITE" id="PS50893"/>
    </source>
</evidence>
<dbReference type="InterPro" id="IPR036640">
    <property type="entry name" value="ABC1_TM_sf"/>
</dbReference>
<dbReference type="Gene3D" id="3.40.50.300">
    <property type="entry name" value="P-loop containing nucleotide triphosphate hydrolases"/>
    <property type="match status" value="1"/>
</dbReference>
<dbReference type="EC" id="7.6.2.2" evidence="3"/>
<feature type="transmembrane region" description="Helical" evidence="12">
    <location>
        <begin position="285"/>
        <end position="302"/>
    </location>
</feature>
<dbReference type="PANTHER" id="PTHR24221">
    <property type="entry name" value="ATP-BINDING CASSETTE SUB-FAMILY B"/>
    <property type="match status" value="1"/>
</dbReference>
<dbReference type="Pfam" id="PF00005">
    <property type="entry name" value="ABC_tran"/>
    <property type="match status" value="1"/>
</dbReference>
<evidence type="ECO:0000256" key="8">
    <source>
        <dbReference type="ARBA" id="ARBA00022989"/>
    </source>
</evidence>
<evidence type="ECO:0000256" key="12">
    <source>
        <dbReference type="SAM" id="Phobius"/>
    </source>
</evidence>
<evidence type="ECO:0000256" key="2">
    <source>
        <dbReference type="ARBA" id="ARBA00006526"/>
    </source>
</evidence>